<protein>
    <submittedName>
        <fullName evidence="7 8">Salicylate carboxymethyltransferase-like</fullName>
    </submittedName>
</protein>
<evidence type="ECO:0000313" key="8">
    <source>
        <dbReference type="RefSeq" id="XP_022950798.1"/>
    </source>
</evidence>
<dbReference type="Pfam" id="PF03492">
    <property type="entry name" value="Methyltransf_7"/>
    <property type="match status" value="1"/>
</dbReference>
<reference evidence="7 8" key="1">
    <citation type="submission" date="2025-04" db="UniProtKB">
        <authorList>
            <consortium name="RefSeq"/>
        </authorList>
    </citation>
    <scope>IDENTIFICATION</scope>
    <source>
        <tissue evidence="7 8">Young leaves</tissue>
    </source>
</reference>
<dbReference type="RefSeq" id="XP_022950797.1">
    <property type="nucleotide sequence ID" value="XM_023095029.1"/>
</dbReference>
<organism evidence="6 7">
    <name type="scientific">Cucurbita moschata</name>
    <name type="common">Winter crookneck squash</name>
    <name type="synonym">Cucurbita pepo var. moschata</name>
    <dbReference type="NCBI Taxonomy" id="3662"/>
    <lineage>
        <taxon>Eukaryota</taxon>
        <taxon>Viridiplantae</taxon>
        <taxon>Streptophyta</taxon>
        <taxon>Embryophyta</taxon>
        <taxon>Tracheophyta</taxon>
        <taxon>Spermatophyta</taxon>
        <taxon>Magnoliopsida</taxon>
        <taxon>eudicotyledons</taxon>
        <taxon>Gunneridae</taxon>
        <taxon>Pentapetalae</taxon>
        <taxon>rosids</taxon>
        <taxon>fabids</taxon>
        <taxon>Cucurbitales</taxon>
        <taxon>Cucurbitaceae</taxon>
        <taxon>Cucurbiteae</taxon>
        <taxon>Cucurbita</taxon>
    </lineage>
</organism>
<keyword evidence="6" id="KW-1185">Reference proteome</keyword>
<feature type="coiled-coil region" evidence="5">
    <location>
        <begin position="69"/>
        <end position="96"/>
    </location>
</feature>
<evidence type="ECO:0000313" key="6">
    <source>
        <dbReference type="Proteomes" id="UP000504609"/>
    </source>
</evidence>
<evidence type="ECO:0000313" key="7">
    <source>
        <dbReference type="RefSeq" id="XP_022950797.1"/>
    </source>
</evidence>
<dbReference type="Gene3D" id="3.40.50.150">
    <property type="entry name" value="Vaccinia Virus protein VP39"/>
    <property type="match status" value="1"/>
</dbReference>
<dbReference type="PANTHER" id="PTHR31009">
    <property type="entry name" value="S-ADENOSYL-L-METHIONINE:CARBOXYL METHYLTRANSFERASE FAMILY PROTEIN"/>
    <property type="match status" value="1"/>
</dbReference>
<dbReference type="InterPro" id="IPR005299">
    <property type="entry name" value="MeTrfase_7"/>
</dbReference>
<keyword evidence="3" id="KW-0479">Metal-binding</keyword>
<proteinExistence type="predicted"/>
<evidence type="ECO:0000256" key="4">
    <source>
        <dbReference type="ARBA" id="ARBA00022842"/>
    </source>
</evidence>
<dbReference type="Proteomes" id="UP000504609">
    <property type="component" value="Unplaced"/>
</dbReference>
<dbReference type="AlphaFoldDB" id="A0A6J1GFV5"/>
<dbReference type="GO" id="GO:0008168">
    <property type="term" value="F:methyltransferase activity"/>
    <property type="evidence" value="ECO:0007669"/>
    <property type="project" value="UniProtKB-KW"/>
</dbReference>
<dbReference type="GO" id="GO:0032259">
    <property type="term" value="P:methylation"/>
    <property type="evidence" value="ECO:0007669"/>
    <property type="project" value="UniProtKB-KW"/>
</dbReference>
<dbReference type="KEGG" id="cmos:111453795"/>
<dbReference type="InterPro" id="IPR029063">
    <property type="entry name" value="SAM-dependent_MTases_sf"/>
</dbReference>
<dbReference type="InterPro" id="IPR042086">
    <property type="entry name" value="MeTrfase_capping"/>
</dbReference>
<dbReference type="GO" id="GO:0046872">
    <property type="term" value="F:metal ion binding"/>
    <property type="evidence" value="ECO:0007669"/>
    <property type="project" value="UniProtKB-KW"/>
</dbReference>
<evidence type="ECO:0000256" key="3">
    <source>
        <dbReference type="ARBA" id="ARBA00022723"/>
    </source>
</evidence>
<dbReference type="GeneID" id="111453795"/>
<evidence type="ECO:0000256" key="2">
    <source>
        <dbReference type="ARBA" id="ARBA00022679"/>
    </source>
</evidence>
<keyword evidence="1" id="KW-0489">Methyltransferase</keyword>
<accession>A0A6J1GFV5</accession>
<sequence>MEVAQVLHMNGGVGDLSYATNSRLQSKVISMTMPIAEEAIVNLYCSTFPTTLTIADLGCSSGPNALMPVSQLIEALEKARRKLRKESIEYQVLLNDLPGNDFNTIFKSLPSFLERLKMKIGPDLGPCRVTGVPGSFYGRLFPTHSVHFIHSSYSLHWLSKVPEGLEENKRNIFMAETSPESVLKAYYDQFQKDFSLFLKCRAQELVGGGCMIFTLPGRKSQNPASRECSYTWDLLAVALNDMVSKGKIEVEKLESFNIPKYKPTPTEIEIEVAKEGSFVVDGIRVWDVSSNQFSNNALDGFKSSSDNVAKGIRAIAEPILASHFGDQIMDELFIKYGEIIADRKAKEKPSLVNVTVSLTKPK</sequence>
<name>A0A6J1GFV5_CUCMO</name>
<dbReference type="Gene3D" id="1.10.1200.270">
    <property type="entry name" value="Methyltransferase, alpha-helical capping domain"/>
    <property type="match status" value="1"/>
</dbReference>
<gene>
    <name evidence="7 8" type="primary">LOC111453795</name>
</gene>
<evidence type="ECO:0000256" key="5">
    <source>
        <dbReference type="SAM" id="Coils"/>
    </source>
</evidence>
<keyword evidence="5" id="KW-0175">Coiled coil</keyword>
<keyword evidence="2" id="KW-0808">Transferase</keyword>
<dbReference type="SUPFAM" id="SSF53335">
    <property type="entry name" value="S-adenosyl-L-methionine-dependent methyltransferases"/>
    <property type="match status" value="1"/>
</dbReference>
<evidence type="ECO:0000256" key="1">
    <source>
        <dbReference type="ARBA" id="ARBA00022603"/>
    </source>
</evidence>
<dbReference type="RefSeq" id="XP_022950798.1">
    <property type="nucleotide sequence ID" value="XM_023095030.1"/>
</dbReference>
<keyword evidence="4" id="KW-0460">Magnesium</keyword>